<dbReference type="KEGG" id="tsin:OXH18_04525"/>
<dbReference type="PANTHER" id="PTHR12629">
    <property type="entry name" value="DIPHOSPHOINOSITOL POLYPHOSPHATE PHOSPHOHYDROLASE"/>
    <property type="match status" value="1"/>
</dbReference>
<proteinExistence type="predicted"/>
<keyword evidence="2" id="KW-0479">Metal-binding</keyword>
<dbReference type="GO" id="GO:0046872">
    <property type="term" value="F:metal ion binding"/>
    <property type="evidence" value="ECO:0007669"/>
    <property type="project" value="UniProtKB-KW"/>
</dbReference>
<dbReference type="Proteomes" id="UP001163152">
    <property type="component" value="Chromosome"/>
</dbReference>
<evidence type="ECO:0000256" key="1">
    <source>
        <dbReference type="ARBA" id="ARBA00001946"/>
    </source>
</evidence>
<keyword evidence="4" id="KW-0460">Magnesium</keyword>
<protein>
    <submittedName>
        <fullName evidence="6">NUDIX hydrolase</fullName>
    </submittedName>
</protein>
<evidence type="ECO:0000256" key="4">
    <source>
        <dbReference type="ARBA" id="ARBA00022842"/>
    </source>
</evidence>
<keyword evidence="3 6" id="KW-0378">Hydrolase</keyword>
<evidence type="ECO:0000313" key="7">
    <source>
        <dbReference type="Proteomes" id="UP001163152"/>
    </source>
</evidence>
<gene>
    <name evidence="6" type="ORF">OXH18_04525</name>
</gene>
<dbReference type="RefSeq" id="WP_268611224.1">
    <property type="nucleotide sequence ID" value="NZ_CP113797.1"/>
</dbReference>
<reference evidence="6" key="1">
    <citation type="submission" date="2022-12" db="EMBL/GenBank/DDBJ databases">
        <title>Polyphasic identification of a Novel Hot-Spring Cyanobacterium Ocullathermofonsia sinensis gen nov. sp. nov. and Genomic Insights on its Adaptations to the Thermal Habitat.</title>
        <authorList>
            <person name="Daroch M."/>
            <person name="Tang J."/>
            <person name="Jiang Y."/>
        </authorList>
    </citation>
    <scope>NUCLEOTIDE SEQUENCE</scope>
    <source>
        <strain evidence="6">PKUAC-SCTA174</strain>
    </source>
</reference>
<evidence type="ECO:0000256" key="2">
    <source>
        <dbReference type="ARBA" id="ARBA00022723"/>
    </source>
</evidence>
<keyword evidence="7" id="KW-1185">Reference proteome</keyword>
<dbReference type="GO" id="GO:0005737">
    <property type="term" value="C:cytoplasm"/>
    <property type="evidence" value="ECO:0007669"/>
    <property type="project" value="TreeGrafter"/>
</dbReference>
<dbReference type="EMBL" id="CP113797">
    <property type="protein sequence ID" value="WAL61270.1"/>
    <property type="molecule type" value="Genomic_DNA"/>
</dbReference>
<dbReference type="SUPFAM" id="SSF55811">
    <property type="entry name" value="Nudix"/>
    <property type="match status" value="1"/>
</dbReference>
<sequence length="137" mass="16101">MFKQSGVVPYRFQQGRLELLLITSSKRKRWGIPKGWIEPWMSAAESAAKEAREEAGVLGKVQLPAIGFYEHRKLGVPCRVEVFLMRVDTVLETWDEADRRQREWVSLAKAMKRVKQTELQQLLQRMHRLDERYTLMA</sequence>
<dbReference type="InterPro" id="IPR015797">
    <property type="entry name" value="NUDIX_hydrolase-like_dom_sf"/>
</dbReference>
<dbReference type="Gene3D" id="3.90.79.10">
    <property type="entry name" value="Nucleoside Triphosphate Pyrophosphohydrolase"/>
    <property type="match status" value="1"/>
</dbReference>
<feature type="domain" description="Nudix hydrolase" evidence="5">
    <location>
        <begin position="1"/>
        <end position="127"/>
    </location>
</feature>
<accession>A0A9E8ZDG2</accession>
<comment type="cofactor">
    <cofactor evidence="1">
        <name>Mg(2+)</name>
        <dbReference type="ChEBI" id="CHEBI:18420"/>
    </cofactor>
</comment>
<evidence type="ECO:0000259" key="5">
    <source>
        <dbReference type="PROSITE" id="PS51462"/>
    </source>
</evidence>
<evidence type="ECO:0000313" key="6">
    <source>
        <dbReference type="EMBL" id="WAL61270.1"/>
    </source>
</evidence>
<dbReference type="InterPro" id="IPR047198">
    <property type="entry name" value="DDP-like_NUDIX"/>
</dbReference>
<organism evidence="6 7">
    <name type="scientific">Thermocoleostomius sinensis A174</name>
    <dbReference type="NCBI Taxonomy" id="2016057"/>
    <lineage>
        <taxon>Bacteria</taxon>
        <taxon>Bacillati</taxon>
        <taxon>Cyanobacteriota</taxon>
        <taxon>Cyanophyceae</taxon>
        <taxon>Oculatellales</taxon>
        <taxon>Oculatellaceae</taxon>
        <taxon>Thermocoleostomius</taxon>
    </lineage>
</organism>
<dbReference type="GO" id="GO:0016462">
    <property type="term" value="F:pyrophosphatase activity"/>
    <property type="evidence" value="ECO:0007669"/>
    <property type="project" value="InterPro"/>
</dbReference>
<dbReference type="Pfam" id="PF00293">
    <property type="entry name" value="NUDIX"/>
    <property type="match status" value="1"/>
</dbReference>
<dbReference type="InterPro" id="IPR000086">
    <property type="entry name" value="NUDIX_hydrolase_dom"/>
</dbReference>
<name>A0A9E8ZDG2_9CYAN</name>
<dbReference type="CDD" id="cd04666">
    <property type="entry name" value="NUDIX_DIPP2_like_Nudt4"/>
    <property type="match status" value="1"/>
</dbReference>
<evidence type="ECO:0000256" key="3">
    <source>
        <dbReference type="ARBA" id="ARBA00022801"/>
    </source>
</evidence>
<dbReference type="PANTHER" id="PTHR12629:SF0">
    <property type="entry name" value="DIPHOSPHOINOSITOL-POLYPHOSPHATE DIPHOSPHATASE"/>
    <property type="match status" value="1"/>
</dbReference>
<dbReference type="AlphaFoldDB" id="A0A9E8ZDG2"/>
<dbReference type="PROSITE" id="PS51462">
    <property type="entry name" value="NUDIX"/>
    <property type="match status" value="1"/>
</dbReference>